<name>A0A6G7YM00_9SPHN</name>
<evidence type="ECO:0008006" key="4">
    <source>
        <dbReference type="Google" id="ProtNLM"/>
    </source>
</evidence>
<dbReference type="InterPro" id="IPR021109">
    <property type="entry name" value="Peptidase_aspartic_dom_sf"/>
</dbReference>
<dbReference type="AlphaFoldDB" id="A0A6G7YM00"/>
<evidence type="ECO:0000256" key="1">
    <source>
        <dbReference type="SAM" id="SignalP"/>
    </source>
</evidence>
<dbReference type="KEGG" id="spii:G7077_01340"/>
<dbReference type="Proteomes" id="UP000503222">
    <property type="component" value="Chromosome"/>
</dbReference>
<evidence type="ECO:0000313" key="2">
    <source>
        <dbReference type="EMBL" id="QIK77757.1"/>
    </source>
</evidence>
<protein>
    <recommendedName>
        <fullName evidence="4">Peptidase A2 domain-containing protein</fullName>
    </recommendedName>
</protein>
<accession>A0A6G7YM00</accession>
<keyword evidence="3" id="KW-1185">Reference proteome</keyword>
<dbReference type="SUPFAM" id="SSF50630">
    <property type="entry name" value="Acid proteases"/>
    <property type="match status" value="1"/>
</dbReference>
<dbReference type="EMBL" id="CP049869">
    <property type="protein sequence ID" value="QIK77757.1"/>
    <property type="molecule type" value="Genomic_DNA"/>
</dbReference>
<reference evidence="2 3" key="1">
    <citation type="submission" date="2020-03" db="EMBL/GenBank/DDBJ databases">
        <title>Sphingomonas sp. nov., isolated from fish.</title>
        <authorList>
            <person name="Hyun D.-W."/>
            <person name="Bae J.-W."/>
        </authorList>
    </citation>
    <scope>NUCLEOTIDE SEQUENCE [LARGE SCALE GENOMIC DNA]</scope>
    <source>
        <strain evidence="2 3">HDW15B</strain>
    </source>
</reference>
<organism evidence="2 3">
    <name type="scientific">Sphingomonas piscis</name>
    <dbReference type="NCBI Taxonomy" id="2714943"/>
    <lineage>
        <taxon>Bacteria</taxon>
        <taxon>Pseudomonadati</taxon>
        <taxon>Pseudomonadota</taxon>
        <taxon>Alphaproteobacteria</taxon>
        <taxon>Sphingomonadales</taxon>
        <taxon>Sphingomonadaceae</taxon>
        <taxon>Sphingomonas</taxon>
    </lineage>
</organism>
<keyword evidence="1" id="KW-0732">Signal</keyword>
<evidence type="ECO:0000313" key="3">
    <source>
        <dbReference type="Proteomes" id="UP000503222"/>
    </source>
</evidence>
<dbReference type="RefSeq" id="WP_166410152.1">
    <property type="nucleotide sequence ID" value="NZ_CP049869.1"/>
</dbReference>
<proteinExistence type="predicted"/>
<sequence length="176" mass="18965">MKAFAALIAAFVLAAPAAAQQPMTYYAGPSRVTLPLTRAADGKVFVQATVQGQPATLLIDTGGSQFLDLAVCNRLGLKLTDSPQPGYGLGSGPTPFKTGYADMRLGGLSVTGLPVSCIEMTELRALHKRQKFPDFDGIVGSELMAALRARLDYDRMIVELRRPTRASMAKELQHRR</sequence>
<feature type="signal peptide" evidence="1">
    <location>
        <begin position="1"/>
        <end position="19"/>
    </location>
</feature>
<feature type="chain" id="PRO_5026121919" description="Peptidase A2 domain-containing protein" evidence="1">
    <location>
        <begin position="20"/>
        <end position="176"/>
    </location>
</feature>
<dbReference type="Pfam" id="PF13650">
    <property type="entry name" value="Asp_protease_2"/>
    <property type="match status" value="1"/>
</dbReference>
<gene>
    <name evidence="2" type="ORF">G7077_01340</name>
</gene>
<dbReference type="Gene3D" id="2.40.70.10">
    <property type="entry name" value="Acid Proteases"/>
    <property type="match status" value="1"/>
</dbReference>